<dbReference type="EMBL" id="KZ559518">
    <property type="protein sequence ID" value="PLN83510.1"/>
    <property type="molecule type" value="Genomic_DNA"/>
</dbReference>
<dbReference type="GO" id="GO:0003697">
    <property type="term" value="F:single-stranded DNA binding"/>
    <property type="evidence" value="ECO:0007669"/>
    <property type="project" value="TreeGrafter"/>
</dbReference>
<proteinExistence type="predicted"/>
<dbReference type="CDD" id="cd09123">
    <property type="entry name" value="PLDc_Tdp1_2"/>
    <property type="match status" value="1"/>
</dbReference>
<accession>A0A2J5I122</accession>
<evidence type="ECO:0000313" key="6">
    <source>
        <dbReference type="EMBL" id="PLN83510.1"/>
    </source>
</evidence>
<feature type="region of interest" description="Disordered" evidence="4">
    <location>
        <begin position="626"/>
        <end position="687"/>
    </location>
</feature>
<gene>
    <name evidence="6" type="ORF">BDW42DRAFT_184102</name>
</gene>
<feature type="compositionally biased region" description="Polar residues" evidence="4">
    <location>
        <begin position="193"/>
        <end position="214"/>
    </location>
</feature>
<dbReference type="GO" id="GO:0005634">
    <property type="term" value="C:nucleus"/>
    <property type="evidence" value="ECO:0007669"/>
    <property type="project" value="InterPro"/>
</dbReference>
<dbReference type="InterPro" id="IPR001736">
    <property type="entry name" value="PLipase_D/transphosphatidylase"/>
</dbReference>
<dbReference type="PROSITE" id="PS50330">
    <property type="entry name" value="UIM"/>
    <property type="match status" value="2"/>
</dbReference>
<dbReference type="GO" id="GO:0006281">
    <property type="term" value="P:DNA repair"/>
    <property type="evidence" value="ECO:0007669"/>
    <property type="project" value="InterPro"/>
</dbReference>
<dbReference type="Pfam" id="PF02809">
    <property type="entry name" value="UIM"/>
    <property type="match status" value="2"/>
</dbReference>
<dbReference type="Gene3D" id="6.10.140.100">
    <property type="match status" value="1"/>
</dbReference>
<dbReference type="InterPro" id="IPR003903">
    <property type="entry name" value="UIM_dom"/>
</dbReference>
<dbReference type="GO" id="GO:0017005">
    <property type="term" value="F:3'-tyrosyl-DNA phosphodiesterase activity"/>
    <property type="evidence" value="ECO:0007669"/>
    <property type="project" value="TreeGrafter"/>
</dbReference>
<dbReference type="SUPFAM" id="SSF56024">
    <property type="entry name" value="Phospholipase D/nuclease"/>
    <property type="match status" value="2"/>
</dbReference>
<dbReference type="InterPro" id="IPR010347">
    <property type="entry name" value="Tdp1"/>
</dbReference>
<feature type="binding site" evidence="2">
    <location>
        <position position="314"/>
    </location>
    <ligand>
        <name>substrate</name>
    </ligand>
</feature>
<feature type="active site" description="Proton donor/acceptor" evidence="1">
    <location>
        <position position="558"/>
    </location>
</feature>
<dbReference type="Gene3D" id="3.30.870.10">
    <property type="entry name" value="Endonuclease Chain A"/>
    <property type="match status" value="2"/>
</dbReference>
<dbReference type="PANTHER" id="PTHR12415">
    <property type="entry name" value="TYROSYL-DNA PHOSPHODIESTERASE 1"/>
    <property type="match status" value="1"/>
</dbReference>
<evidence type="ECO:0000256" key="2">
    <source>
        <dbReference type="PIRSR" id="PIRSR610347-2"/>
    </source>
</evidence>
<feature type="compositionally biased region" description="Acidic residues" evidence="4">
    <location>
        <begin position="62"/>
        <end position="76"/>
    </location>
</feature>
<dbReference type="AlphaFoldDB" id="A0A2J5I122"/>
<feature type="binding site" evidence="2">
    <location>
        <position position="560"/>
    </location>
    <ligand>
        <name>substrate</name>
    </ligand>
</feature>
<evidence type="ECO:0000313" key="7">
    <source>
        <dbReference type="Proteomes" id="UP000235023"/>
    </source>
</evidence>
<evidence type="ECO:0000256" key="3">
    <source>
        <dbReference type="PIRSR" id="PIRSR610347-3"/>
    </source>
</evidence>
<protein>
    <submittedName>
        <fullName evidence="6">Phospholipase D/nuclease</fullName>
    </submittedName>
</protein>
<feature type="compositionally biased region" description="Polar residues" evidence="4">
    <location>
        <begin position="626"/>
        <end position="635"/>
    </location>
</feature>
<feature type="compositionally biased region" description="Basic and acidic residues" evidence="4">
    <location>
        <begin position="114"/>
        <end position="124"/>
    </location>
</feature>
<feature type="domain" description="PLD phosphodiesterase" evidence="5">
    <location>
        <begin position="553"/>
        <end position="593"/>
    </location>
</feature>
<dbReference type="GO" id="GO:0003690">
    <property type="term" value="F:double-stranded DNA binding"/>
    <property type="evidence" value="ECO:0007669"/>
    <property type="project" value="TreeGrafter"/>
</dbReference>
<feature type="compositionally biased region" description="Basic and acidic residues" evidence="4">
    <location>
        <begin position="133"/>
        <end position="144"/>
    </location>
</feature>
<evidence type="ECO:0000256" key="1">
    <source>
        <dbReference type="PIRSR" id="PIRSR610347-1"/>
    </source>
</evidence>
<dbReference type="PROSITE" id="PS50035">
    <property type="entry name" value="PLD"/>
    <property type="match status" value="1"/>
</dbReference>
<feature type="site" description="Interaction with DNA" evidence="3">
    <location>
        <position position="590"/>
    </location>
</feature>
<evidence type="ECO:0000259" key="5">
    <source>
        <dbReference type="PROSITE" id="PS50035"/>
    </source>
</evidence>
<dbReference type="Pfam" id="PF06087">
    <property type="entry name" value="Tyr-DNA_phospho"/>
    <property type="match status" value="1"/>
</dbReference>
<feature type="active site" description="Nucleophile" evidence="1">
    <location>
        <position position="312"/>
    </location>
</feature>
<dbReference type="SMART" id="SM00726">
    <property type="entry name" value="UIM"/>
    <property type="match status" value="2"/>
</dbReference>
<feature type="region of interest" description="Disordered" evidence="4">
    <location>
        <begin position="22"/>
        <end position="214"/>
    </location>
</feature>
<feature type="compositionally biased region" description="Basic and acidic residues" evidence="4">
    <location>
        <begin position="152"/>
        <end position="167"/>
    </location>
</feature>
<organism evidence="6 7">
    <name type="scientific">Aspergillus taichungensis</name>
    <dbReference type="NCBI Taxonomy" id="482145"/>
    <lineage>
        <taxon>Eukaryota</taxon>
        <taxon>Fungi</taxon>
        <taxon>Dikarya</taxon>
        <taxon>Ascomycota</taxon>
        <taxon>Pezizomycotina</taxon>
        <taxon>Eurotiomycetes</taxon>
        <taxon>Eurotiomycetidae</taxon>
        <taxon>Eurotiales</taxon>
        <taxon>Aspergillaceae</taxon>
        <taxon>Aspergillus</taxon>
        <taxon>Aspergillus subgen. Circumdati</taxon>
    </lineage>
</organism>
<evidence type="ECO:0000256" key="4">
    <source>
        <dbReference type="SAM" id="MobiDB-lite"/>
    </source>
</evidence>
<dbReference type="CDD" id="cd09122">
    <property type="entry name" value="PLDc_Tdp1_1"/>
    <property type="match status" value="1"/>
</dbReference>
<feature type="compositionally biased region" description="Basic and acidic residues" evidence="4">
    <location>
        <begin position="93"/>
        <end position="104"/>
    </location>
</feature>
<reference evidence="7" key="1">
    <citation type="submission" date="2017-12" db="EMBL/GenBank/DDBJ databases">
        <authorList>
            <consortium name="DOE Joint Genome Institute"/>
            <person name="Mondo S.J."/>
            <person name="Kjaerbolling I."/>
            <person name="Vesth T.C."/>
            <person name="Frisvad J.C."/>
            <person name="Nybo J.L."/>
            <person name="Theobald S."/>
            <person name="Kuo A."/>
            <person name="Bowyer P."/>
            <person name="Matsuda Y."/>
            <person name="Lyhne E.K."/>
            <person name="Kogle M.E."/>
            <person name="Clum A."/>
            <person name="Lipzen A."/>
            <person name="Salamov A."/>
            <person name="Ngan C.Y."/>
            <person name="Daum C."/>
            <person name="Chiniquy J."/>
            <person name="Barry K."/>
            <person name="LaButti K."/>
            <person name="Haridas S."/>
            <person name="Simmons B.A."/>
            <person name="Magnuson J.K."/>
            <person name="Mortensen U.H."/>
            <person name="Larsen T.O."/>
            <person name="Grigoriev I.V."/>
            <person name="Baker S.E."/>
            <person name="Andersen M.R."/>
            <person name="Nordberg H.P."/>
            <person name="Cantor M.N."/>
            <person name="Hua S.X."/>
        </authorList>
    </citation>
    <scope>NUCLEOTIDE SEQUENCE [LARGE SCALE GENOMIC DNA]</scope>
    <source>
        <strain evidence="7">IBT 19404</strain>
    </source>
</reference>
<name>A0A2J5I122_9EURO</name>
<sequence>MDAGDQEDQELREAIAASLIDAQNSNHGISHEPQQVVDLTAESDDEVVPVFPKSQSLIGSETDGEAGEAESDDDDEDLRRAIELSVQEGNDVEFIKSSRVDSTSEHSVPPSSKGPEESSNDQKHPTPTGILGLDRKQMEQERLARLAKRKAERSASTEERDVKHPRIDSPPGSQKDSSKDVPVSDTAGKPDGPSQNFPGKMQQNPQPSLSPSVQFPTGIVKKTWAFGCRRMGDDIKIEEVFQKSDLELAVLSSFMWDMEWLFSKLETRKTRLLLMMQAKDDATKRQYEAETASLSNLRLCFPPMEAQVNCMHSKLMLLFHPQYLRIVVPTANLVPYDWGEIGGVMENSVFLIDLPKKGDPASDTHATAFFDELTYFLEASALNENIISKLNLFDFSTTSHIALVHTIGGSHTGDAWKRTGYCGLGRSVDNLGLRVSKPLNLDFITSSLGSLTDEFLRSLYLAAQGDDGTTEYTLRTAKSFPAKSRTDPNRLIQKTTAAEWKDNRFRAYFPSQTTVHQSRGGPNCAGTICFQSKWYNNPKFPRQILRDSVSERGNVLMHSKILYVRPDEPIPLSNNKQCQAWAYVGSANLSESAWGRLVQDRTTKEPKLNCRNWECGVLIPVISESTSAPAENRTNVQEDKPQPGSPPQESATDLDVFRNVVPVPMRLPGAQYGPDRRPWYYMDADST</sequence>
<dbReference type="PANTHER" id="PTHR12415:SF4">
    <property type="entry name" value="TYROSYL-DNA PHOSPHODIESTERASE DOMAIN-CONTAINING PROTEIN"/>
    <property type="match status" value="1"/>
</dbReference>
<keyword evidence="7" id="KW-1185">Reference proteome</keyword>
<dbReference type="Proteomes" id="UP000235023">
    <property type="component" value="Unassembled WGS sequence"/>
</dbReference>
<dbReference type="OrthoDB" id="47785at2759"/>